<sequence length="262" mass="31342">MNEEDLRKFIEFTKTLLTQLQGQNEYAWFFESFNLEIVNSFFQNGANTSGPDKFQSITESDVGRIKAYLSFVDKKALNYGKEFYKDIVEDNLRKELIKDFKAMKIALKNEDIVEFGRRLYLQIENIYNYSLSELNVHELIHSNKDFYSKVPFKWSERAKSYDYDFFKSFYSFDKELKVYSPVELSKVSFNTKSVFLMHYFNYSVNKFNIDDIYFLRNKGSHRGTLNEDEKNKLQSIFNDFDKNYSFYHKVLFDVVNGIKNIR</sequence>
<dbReference type="AlphaFoldDB" id="A0A4V2F681"/>
<protein>
    <submittedName>
        <fullName evidence="1">Uncharacterized protein</fullName>
    </submittedName>
</protein>
<evidence type="ECO:0000313" key="2">
    <source>
        <dbReference type="Proteomes" id="UP000292209"/>
    </source>
</evidence>
<gene>
    <name evidence="1" type="ORF">BC751_0922</name>
</gene>
<reference evidence="1 2" key="1">
    <citation type="submission" date="2019-02" db="EMBL/GenBank/DDBJ databases">
        <title>Genomic Encyclopedia of Archaeal and Bacterial Type Strains, Phase II (KMG-II): from individual species to whole genera.</title>
        <authorList>
            <person name="Goeker M."/>
        </authorList>
    </citation>
    <scope>NUCLEOTIDE SEQUENCE [LARGE SCALE GENOMIC DNA]</scope>
    <source>
        <strain evidence="1 2">DSM 21411</strain>
    </source>
</reference>
<accession>A0A4V2F681</accession>
<evidence type="ECO:0000313" key="1">
    <source>
        <dbReference type="EMBL" id="RZS95399.1"/>
    </source>
</evidence>
<name>A0A4V2F681_9BACT</name>
<dbReference type="EMBL" id="SGXG01000001">
    <property type="protein sequence ID" value="RZS95399.1"/>
    <property type="molecule type" value="Genomic_DNA"/>
</dbReference>
<dbReference type="RefSeq" id="WP_130274507.1">
    <property type="nucleotide sequence ID" value="NZ_SGXG01000001.1"/>
</dbReference>
<keyword evidence="2" id="KW-1185">Reference proteome</keyword>
<comment type="caution">
    <text evidence="1">The sequence shown here is derived from an EMBL/GenBank/DDBJ whole genome shotgun (WGS) entry which is preliminary data.</text>
</comment>
<dbReference type="Proteomes" id="UP000292209">
    <property type="component" value="Unassembled WGS sequence"/>
</dbReference>
<organism evidence="1 2">
    <name type="scientific">Cecembia calidifontis</name>
    <dbReference type="NCBI Taxonomy" id="1187080"/>
    <lineage>
        <taxon>Bacteria</taxon>
        <taxon>Pseudomonadati</taxon>
        <taxon>Bacteroidota</taxon>
        <taxon>Cytophagia</taxon>
        <taxon>Cytophagales</taxon>
        <taxon>Cyclobacteriaceae</taxon>
        <taxon>Cecembia</taxon>
    </lineage>
</organism>
<proteinExistence type="predicted"/>